<evidence type="ECO:0000256" key="2">
    <source>
        <dbReference type="ARBA" id="ARBA00010072"/>
    </source>
</evidence>
<feature type="transmembrane region" description="Helical" evidence="9">
    <location>
        <begin position="20"/>
        <end position="44"/>
    </location>
</feature>
<evidence type="ECO:0000256" key="5">
    <source>
        <dbReference type="ARBA" id="ARBA00022692"/>
    </source>
</evidence>
<dbReference type="eggNOG" id="COG0765">
    <property type="taxonomic scope" value="Bacteria"/>
</dbReference>
<evidence type="ECO:0000256" key="4">
    <source>
        <dbReference type="ARBA" id="ARBA00022475"/>
    </source>
</evidence>
<proteinExistence type="inferred from homology"/>
<feature type="transmembrane region" description="Helical" evidence="9">
    <location>
        <begin position="56"/>
        <end position="77"/>
    </location>
</feature>
<organism evidence="11 12">
    <name type="scientific">Fannyhessea vaginae DSM 15829</name>
    <dbReference type="NCBI Taxonomy" id="525256"/>
    <lineage>
        <taxon>Bacteria</taxon>
        <taxon>Bacillati</taxon>
        <taxon>Actinomycetota</taxon>
        <taxon>Coriobacteriia</taxon>
        <taxon>Coriobacteriales</taxon>
        <taxon>Atopobiaceae</taxon>
        <taxon>Fannyhessea</taxon>
    </lineage>
</organism>
<dbReference type="SUPFAM" id="SSF161098">
    <property type="entry name" value="MetI-like"/>
    <property type="match status" value="1"/>
</dbReference>
<evidence type="ECO:0000313" key="12">
    <source>
        <dbReference type="Proteomes" id="UP000005947"/>
    </source>
</evidence>
<dbReference type="GO" id="GO:0022857">
    <property type="term" value="F:transmembrane transporter activity"/>
    <property type="evidence" value="ECO:0007669"/>
    <property type="project" value="InterPro"/>
</dbReference>
<keyword evidence="12" id="KW-1185">Reference proteome</keyword>
<dbReference type="GO" id="GO:0006865">
    <property type="term" value="P:amino acid transport"/>
    <property type="evidence" value="ECO:0007669"/>
    <property type="project" value="UniProtKB-KW"/>
</dbReference>
<evidence type="ECO:0000256" key="9">
    <source>
        <dbReference type="RuleBase" id="RU363032"/>
    </source>
</evidence>
<dbReference type="InterPro" id="IPR010065">
    <property type="entry name" value="AA_ABC_transptr_permease_3TM"/>
</dbReference>
<evidence type="ECO:0000313" key="11">
    <source>
        <dbReference type="EMBL" id="EGF23375.1"/>
    </source>
</evidence>
<dbReference type="OrthoDB" id="3181282at2"/>
<dbReference type="PANTHER" id="PTHR30614:SF37">
    <property type="entry name" value="AMINO-ACID ABC TRANSPORTER PERMEASE PROTEIN YHDX-RELATED"/>
    <property type="match status" value="1"/>
</dbReference>
<dbReference type="Proteomes" id="UP000005947">
    <property type="component" value="Unassembled WGS sequence"/>
</dbReference>
<accession>F1T3T1</accession>
<comment type="subcellular location">
    <subcellularLocation>
        <location evidence="1 9">Cell membrane</location>
        <topology evidence="1 9">Multi-pass membrane protein</topology>
    </subcellularLocation>
</comment>
<evidence type="ECO:0000256" key="1">
    <source>
        <dbReference type="ARBA" id="ARBA00004651"/>
    </source>
</evidence>
<keyword evidence="4" id="KW-1003">Cell membrane</keyword>
<feature type="transmembrane region" description="Helical" evidence="9">
    <location>
        <begin position="83"/>
        <end position="102"/>
    </location>
</feature>
<dbReference type="CDD" id="cd06261">
    <property type="entry name" value="TM_PBP2"/>
    <property type="match status" value="1"/>
</dbReference>
<feature type="domain" description="ABC transmembrane type-1" evidence="10">
    <location>
        <begin position="18"/>
        <end position="208"/>
    </location>
</feature>
<dbReference type="InterPro" id="IPR043429">
    <property type="entry name" value="ArtM/GltK/GlnP/TcyL/YhdX-like"/>
</dbReference>
<keyword evidence="6" id="KW-0029">Amino-acid transport</keyword>
<dbReference type="Gene3D" id="1.10.3720.10">
    <property type="entry name" value="MetI-like"/>
    <property type="match status" value="1"/>
</dbReference>
<sequence>MGFQELWATYGSMYLMAWTVTMKMALISYVSATLLGCIVSIMRISPIYPLRLTGDAYVHIFRNIPAISLLVIVVYALPNLKIILPYDACVMVTAALIGAAFASENIMTGINTIALGQIEAARSLGFTFMQSLRAVILPQALRSCVLPMTNLLIALILTTAIASQVPLVPQELTGLVSYINTRAVGGVAAFAISAFGYVSASIVVAYAGNKLDRMVRIKR</sequence>
<keyword evidence="7 9" id="KW-1133">Transmembrane helix</keyword>
<evidence type="ECO:0000259" key="10">
    <source>
        <dbReference type="PROSITE" id="PS50928"/>
    </source>
</evidence>
<comment type="similarity">
    <text evidence="2">Belongs to the binding-protein-dependent transport system permease family. HisMQ subfamily.</text>
</comment>
<evidence type="ECO:0000256" key="8">
    <source>
        <dbReference type="ARBA" id="ARBA00023136"/>
    </source>
</evidence>
<dbReference type="AlphaFoldDB" id="F1T3T1"/>
<evidence type="ECO:0000256" key="6">
    <source>
        <dbReference type="ARBA" id="ARBA00022970"/>
    </source>
</evidence>
<evidence type="ECO:0000256" key="3">
    <source>
        <dbReference type="ARBA" id="ARBA00022448"/>
    </source>
</evidence>
<dbReference type="NCBIfam" id="TIGR01726">
    <property type="entry name" value="HEQRo_perm_3TM"/>
    <property type="match status" value="1"/>
</dbReference>
<dbReference type="PROSITE" id="PS50928">
    <property type="entry name" value="ABC_TM1"/>
    <property type="match status" value="1"/>
</dbReference>
<reference evidence="11 12" key="1">
    <citation type="submission" date="2011-02" db="EMBL/GenBank/DDBJ databases">
        <authorList>
            <person name="Muzny D."/>
            <person name="Qin X."/>
            <person name="Buhay C."/>
            <person name="Dugan-Rocha S."/>
            <person name="Ding Y."/>
            <person name="Chen G."/>
            <person name="Hawes A."/>
            <person name="Holder M."/>
            <person name="Jhangiani S."/>
            <person name="Johnson A."/>
            <person name="Khan Z."/>
            <person name="Li Z."/>
            <person name="Liu W."/>
            <person name="Liu X."/>
            <person name="Perez L."/>
            <person name="Shen H."/>
            <person name="Wang Q."/>
            <person name="Watt J."/>
            <person name="Xi L."/>
            <person name="Xin Y."/>
            <person name="Zhou J."/>
            <person name="Deng J."/>
            <person name="Jiang H."/>
            <person name="Liu Y."/>
            <person name="Qu J."/>
            <person name="Song X.-Z."/>
            <person name="Zhang L."/>
            <person name="Villasana D."/>
            <person name="Johnson A."/>
            <person name="Liu J."/>
            <person name="Liyanage D."/>
            <person name="Lorensuhewa L."/>
            <person name="Robinson T."/>
            <person name="Song A."/>
            <person name="Song B.-B."/>
            <person name="Dinh H."/>
            <person name="Thornton R."/>
            <person name="Coyle M."/>
            <person name="Francisco L."/>
            <person name="Jackson L."/>
            <person name="Javaid M."/>
            <person name="Korchina V."/>
            <person name="Kovar C."/>
            <person name="Mata R."/>
            <person name="Mathew T."/>
            <person name="Ngo R."/>
            <person name="Nguyen L."/>
            <person name="Nguyen N."/>
            <person name="Okwuonu G."/>
            <person name="Ongeri F."/>
            <person name="Pham C."/>
            <person name="Simmons D."/>
            <person name="Wilczek-Boney K."/>
            <person name="Hale W."/>
            <person name="Jakkamsetti A."/>
            <person name="Pham P."/>
            <person name="Ruth R."/>
            <person name="San Lucas F."/>
            <person name="Warren J."/>
            <person name="Zhang J."/>
            <person name="Zhao Z."/>
            <person name="Zhou C."/>
            <person name="Zhu D."/>
            <person name="Lee S."/>
            <person name="Bess C."/>
            <person name="Blankenburg K."/>
            <person name="Forbes L."/>
            <person name="Fu Q."/>
            <person name="Gubbala S."/>
            <person name="Hirani K."/>
            <person name="Jayaseelan J.C."/>
            <person name="Lara F."/>
            <person name="Munidasa M."/>
            <person name="Palculict T."/>
            <person name="Patil S."/>
            <person name="Pu L.-L."/>
            <person name="Saada N."/>
            <person name="Tang L."/>
            <person name="Weissenberger G."/>
            <person name="Zhu Y."/>
            <person name="Hemphill L."/>
            <person name="Shang Y."/>
            <person name="Youmans B."/>
            <person name="Ayvaz T."/>
            <person name="Ross M."/>
            <person name="Santibanez J."/>
            <person name="Aqrawi P."/>
            <person name="Gross S."/>
            <person name="Joshi V."/>
            <person name="Fowler G."/>
            <person name="Nazareth L."/>
            <person name="Reid J."/>
            <person name="Worley K."/>
            <person name="Petrosino J."/>
            <person name="Highlander S."/>
            <person name="Gibbs R."/>
        </authorList>
    </citation>
    <scope>NUCLEOTIDE SEQUENCE [LARGE SCALE GENOMIC DNA]</scope>
    <source>
        <strain evidence="11 12">DSM 15829</strain>
    </source>
</reference>
<protein>
    <submittedName>
        <fullName evidence="11">ABC transporter, permease protein</fullName>
    </submittedName>
</protein>
<dbReference type="GeneID" id="93211079"/>
<dbReference type="RefSeq" id="WP_006302445.1">
    <property type="nucleotide sequence ID" value="NZ_ACGK02000001.1"/>
</dbReference>
<comment type="caution">
    <text evidence="11">The sequence shown here is derived from an EMBL/GenBank/DDBJ whole genome shotgun (WGS) entry which is preliminary data.</text>
</comment>
<dbReference type="Pfam" id="PF00528">
    <property type="entry name" value="BPD_transp_1"/>
    <property type="match status" value="1"/>
</dbReference>
<keyword evidence="3 9" id="KW-0813">Transport</keyword>
<dbReference type="InterPro" id="IPR000515">
    <property type="entry name" value="MetI-like"/>
</dbReference>
<dbReference type="EMBL" id="ACGK02000001">
    <property type="protein sequence ID" value="EGF23375.1"/>
    <property type="molecule type" value="Genomic_DNA"/>
</dbReference>
<keyword evidence="5 9" id="KW-0812">Transmembrane</keyword>
<gene>
    <name evidence="11" type="ORF">HMPREF0091_10322</name>
</gene>
<dbReference type="InterPro" id="IPR035906">
    <property type="entry name" value="MetI-like_sf"/>
</dbReference>
<feature type="transmembrane region" description="Helical" evidence="9">
    <location>
        <begin position="140"/>
        <end position="163"/>
    </location>
</feature>
<name>F1T3T1_9ACTN</name>
<dbReference type="PANTHER" id="PTHR30614">
    <property type="entry name" value="MEMBRANE COMPONENT OF AMINO ACID ABC TRANSPORTER"/>
    <property type="match status" value="1"/>
</dbReference>
<evidence type="ECO:0000256" key="7">
    <source>
        <dbReference type="ARBA" id="ARBA00022989"/>
    </source>
</evidence>
<keyword evidence="8 9" id="KW-0472">Membrane</keyword>
<feature type="transmembrane region" description="Helical" evidence="9">
    <location>
        <begin position="183"/>
        <end position="209"/>
    </location>
</feature>
<dbReference type="GO" id="GO:0043190">
    <property type="term" value="C:ATP-binding cassette (ABC) transporter complex"/>
    <property type="evidence" value="ECO:0007669"/>
    <property type="project" value="InterPro"/>
</dbReference>